<reference evidence="1 2" key="1">
    <citation type="submission" date="2023-09" db="EMBL/GenBank/DDBJ databases">
        <title>Microbial mechanism of fulvic acid promoting antimony reduction mineralization in rice fields.</title>
        <authorList>
            <person name="Chen G."/>
            <person name="Lan J."/>
        </authorList>
    </citation>
    <scope>NUCLEOTIDE SEQUENCE [LARGE SCALE GENOMIC DNA]</scope>
    <source>
        <strain evidence="1 2">PS1</strain>
    </source>
</reference>
<keyword evidence="2" id="KW-1185">Reference proteome</keyword>
<name>A0ABY9VKT5_9BACI</name>
<evidence type="ECO:0000313" key="2">
    <source>
        <dbReference type="Proteomes" id="UP001303324"/>
    </source>
</evidence>
<dbReference type="RefSeq" id="WP_311075450.1">
    <property type="nucleotide sequence ID" value="NZ_CP134494.1"/>
</dbReference>
<protein>
    <submittedName>
        <fullName evidence="1">Uncharacterized protein</fullName>
    </submittedName>
</protein>
<sequence length="145" mass="16946">MEIHFTIAWSSEEGPSAFPLPDDYEYWRALVPHFLNKTDSIEIHCWNEEQEAIKEIQSELDCSVHVGDNMTIFKGSNVQTLPDILLNKYEMKNKFKWFTVNLIRHGEIIFHSGHWATEFAVTAENAEEAAWVQSVTPKDTEFFFY</sequence>
<dbReference type="Proteomes" id="UP001303324">
    <property type="component" value="Chromosome"/>
</dbReference>
<proteinExistence type="predicted"/>
<evidence type="ECO:0000313" key="1">
    <source>
        <dbReference type="EMBL" id="WNF24564.1"/>
    </source>
</evidence>
<gene>
    <name evidence="1" type="ORF">RH061_08775</name>
</gene>
<organism evidence="1 2">
    <name type="scientific">Mesobacillus jeotgali</name>
    <dbReference type="NCBI Taxonomy" id="129985"/>
    <lineage>
        <taxon>Bacteria</taxon>
        <taxon>Bacillati</taxon>
        <taxon>Bacillota</taxon>
        <taxon>Bacilli</taxon>
        <taxon>Bacillales</taxon>
        <taxon>Bacillaceae</taxon>
        <taxon>Mesobacillus</taxon>
    </lineage>
</organism>
<dbReference type="EMBL" id="CP134494">
    <property type="protein sequence ID" value="WNF24564.1"/>
    <property type="molecule type" value="Genomic_DNA"/>
</dbReference>
<accession>A0ABY9VKT5</accession>